<dbReference type="Proteomes" id="UP000271889">
    <property type="component" value="Unassembled WGS sequence"/>
</dbReference>
<accession>A0A3P6RYW9</accession>
<comment type="subcellular location">
    <subcellularLocation>
        <location evidence="1">Membrane</location>
    </subcellularLocation>
</comment>
<keyword evidence="5" id="KW-1133">Transmembrane helix</keyword>
<dbReference type="InterPro" id="IPR020894">
    <property type="entry name" value="Cadherin_CS"/>
</dbReference>
<dbReference type="GO" id="GO:0005509">
    <property type="term" value="F:calcium ion binding"/>
    <property type="evidence" value="ECO:0007669"/>
    <property type="project" value="UniProtKB-UniRule"/>
</dbReference>
<keyword evidence="4 7" id="KW-0106">Calcium</keyword>
<sequence length="288" mass="31537">IISVVDTADTSPFFNKDSFIAVISEDARVGTRILQVKAEGESSLKYSLEILKGPTDVLEIDRDGFIRNKGKLDFELFRAISGRVHAIDEDANEAVTNFSLILTDANDNRPVFVNGSVFTVQIDESAEVGTVLNLPYPLARDGDVGNFSRLLYSLVGDDGHFTIDRTTSKISVSSKLDYETQRSHSLTVRCVDNAGEDPYNEVTVLVRDVNDNIPIVHNADLTHLTVSEDTPVGTTITVISTSDIDEGGKQEVHLSVNHTLFRIADEGKLVVAEKLNGYAGERVGFLHI</sequence>
<dbReference type="Pfam" id="PF00028">
    <property type="entry name" value="Cadherin"/>
    <property type="match status" value="1"/>
</dbReference>
<dbReference type="SUPFAM" id="SSF49313">
    <property type="entry name" value="Cadherin-like"/>
    <property type="match status" value="3"/>
</dbReference>
<keyword evidence="6" id="KW-0472">Membrane</keyword>
<name>A0A3P6RYW9_CYLGO</name>
<evidence type="ECO:0000256" key="4">
    <source>
        <dbReference type="ARBA" id="ARBA00022837"/>
    </source>
</evidence>
<dbReference type="SMART" id="SM00112">
    <property type="entry name" value="CA"/>
    <property type="match status" value="2"/>
</dbReference>
<dbReference type="GO" id="GO:0007156">
    <property type="term" value="P:homophilic cell adhesion via plasma membrane adhesion molecules"/>
    <property type="evidence" value="ECO:0007669"/>
    <property type="project" value="InterPro"/>
</dbReference>
<keyword evidence="10" id="KW-1185">Reference proteome</keyword>
<dbReference type="PANTHER" id="PTHR24026:SF126">
    <property type="entry name" value="PROTOCADHERIN FAT 4"/>
    <property type="match status" value="1"/>
</dbReference>
<dbReference type="CDD" id="cd11304">
    <property type="entry name" value="Cadherin_repeat"/>
    <property type="match status" value="2"/>
</dbReference>
<dbReference type="AlphaFoldDB" id="A0A3P6RYW9"/>
<evidence type="ECO:0000256" key="3">
    <source>
        <dbReference type="ARBA" id="ARBA00022737"/>
    </source>
</evidence>
<dbReference type="PROSITE" id="PS00232">
    <property type="entry name" value="CADHERIN_1"/>
    <property type="match status" value="1"/>
</dbReference>
<feature type="non-terminal residue" evidence="9">
    <location>
        <position position="1"/>
    </location>
</feature>
<evidence type="ECO:0000256" key="5">
    <source>
        <dbReference type="ARBA" id="ARBA00022989"/>
    </source>
</evidence>
<dbReference type="PROSITE" id="PS50268">
    <property type="entry name" value="CADHERIN_2"/>
    <property type="match status" value="2"/>
</dbReference>
<dbReference type="OrthoDB" id="5799622at2759"/>
<evidence type="ECO:0000259" key="8">
    <source>
        <dbReference type="PROSITE" id="PS50268"/>
    </source>
</evidence>
<protein>
    <recommendedName>
        <fullName evidence="8">Cadherin domain-containing protein</fullName>
    </recommendedName>
</protein>
<feature type="domain" description="Cadherin" evidence="8">
    <location>
        <begin position="114"/>
        <end position="216"/>
    </location>
</feature>
<dbReference type="PRINTS" id="PR00205">
    <property type="entry name" value="CADHERIN"/>
</dbReference>
<dbReference type="PANTHER" id="PTHR24026">
    <property type="entry name" value="FAT ATYPICAL CADHERIN-RELATED"/>
    <property type="match status" value="1"/>
</dbReference>
<dbReference type="Gene3D" id="2.60.40.60">
    <property type="entry name" value="Cadherins"/>
    <property type="match status" value="3"/>
</dbReference>
<proteinExistence type="predicted"/>
<dbReference type="EMBL" id="UYRV01013204">
    <property type="protein sequence ID" value="VDK59455.1"/>
    <property type="molecule type" value="Genomic_DNA"/>
</dbReference>
<gene>
    <name evidence="9" type="ORF">CGOC_LOCUS4669</name>
</gene>
<evidence type="ECO:0000256" key="1">
    <source>
        <dbReference type="ARBA" id="ARBA00004370"/>
    </source>
</evidence>
<dbReference type="GO" id="GO:0005886">
    <property type="term" value="C:plasma membrane"/>
    <property type="evidence" value="ECO:0007669"/>
    <property type="project" value="UniProtKB-SubCell"/>
</dbReference>
<evidence type="ECO:0000256" key="7">
    <source>
        <dbReference type="PROSITE-ProRule" id="PRU00043"/>
    </source>
</evidence>
<organism evidence="9 10">
    <name type="scientific">Cylicostephanus goldi</name>
    <name type="common">Nematode worm</name>
    <dbReference type="NCBI Taxonomy" id="71465"/>
    <lineage>
        <taxon>Eukaryota</taxon>
        <taxon>Metazoa</taxon>
        <taxon>Ecdysozoa</taxon>
        <taxon>Nematoda</taxon>
        <taxon>Chromadorea</taxon>
        <taxon>Rhabditida</taxon>
        <taxon>Rhabditina</taxon>
        <taxon>Rhabditomorpha</taxon>
        <taxon>Strongyloidea</taxon>
        <taxon>Strongylidae</taxon>
        <taxon>Cylicostephanus</taxon>
    </lineage>
</organism>
<evidence type="ECO:0000256" key="6">
    <source>
        <dbReference type="ARBA" id="ARBA00023136"/>
    </source>
</evidence>
<dbReference type="InterPro" id="IPR002126">
    <property type="entry name" value="Cadherin-like_dom"/>
</dbReference>
<feature type="domain" description="Cadherin" evidence="8">
    <location>
        <begin position="15"/>
        <end position="112"/>
    </location>
</feature>
<evidence type="ECO:0000256" key="2">
    <source>
        <dbReference type="ARBA" id="ARBA00022692"/>
    </source>
</evidence>
<reference evidence="9 10" key="1">
    <citation type="submission" date="2018-11" db="EMBL/GenBank/DDBJ databases">
        <authorList>
            <consortium name="Pathogen Informatics"/>
        </authorList>
    </citation>
    <scope>NUCLEOTIDE SEQUENCE [LARGE SCALE GENOMIC DNA]</scope>
</reference>
<keyword evidence="3" id="KW-0677">Repeat</keyword>
<keyword evidence="2" id="KW-0812">Transmembrane</keyword>
<evidence type="ECO:0000313" key="9">
    <source>
        <dbReference type="EMBL" id="VDK59455.1"/>
    </source>
</evidence>
<evidence type="ECO:0000313" key="10">
    <source>
        <dbReference type="Proteomes" id="UP000271889"/>
    </source>
</evidence>
<dbReference type="InterPro" id="IPR015919">
    <property type="entry name" value="Cadherin-like_sf"/>
</dbReference>